<evidence type="ECO:0000313" key="3">
    <source>
        <dbReference type="EMBL" id="KND03805.1"/>
    </source>
</evidence>
<dbReference type="GeneID" id="27684937"/>
<dbReference type="OrthoDB" id="196547at2759"/>
<evidence type="ECO:0000313" key="4">
    <source>
        <dbReference type="Proteomes" id="UP000053201"/>
    </source>
</evidence>
<dbReference type="InParanoid" id="A0A0L0HSC2"/>
<dbReference type="InterPro" id="IPR044926">
    <property type="entry name" value="RGS_subdomain_2"/>
</dbReference>
<accession>A0A0L0HSC2</accession>
<keyword evidence="4" id="KW-1185">Reference proteome</keyword>
<dbReference type="Gene3D" id="1.10.167.10">
    <property type="entry name" value="Regulator of G-protein Signalling 4, domain 2"/>
    <property type="match status" value="2"/>
</dbReference>
<organism evidence="3 4">
    <name type="scientific">Spizellomyces punctatus (strain DAOM BR117)</name>
    <dbReference type="NCBI Taxonomy" id="645134"/>
    <lineage>
        <taxon>Eukaryota</taxon>
        <taxon>Fungi</taxon>
        <taxon>Fungi incertae sedis</taxon>
        <taxon>Chytridiomycota</taxon>
        <taxon>Chytridiomycota incertae sedis</taxon>
        <taxon>Chytridiomycetes</taxon>
        <taxon>Spizellomycetales</taxon>
        <taxon>Spizellomycetaceae</taxon>
        <taxon>Spizellomyces</taxon>
    </lineage>
</organism>
<feature type="region of interest" description="Disordered" evidence="1">
    <location>
        <begin position="274"/>
        <end position="300"/>
    </location>
</feature>
<evidence type="ECO:0000259" key="2">
    <source>
        <dbReference type="PROSITE" id="PS50132"/>
    </source>
</evidence>
<dbReference type="EMBL" id="KQ257451">
    <property type="protein sequence ID" value="KND03805.1"/>
    <property type="molecule type" value="Genomic_DNA"/>
</dbReference>
<gene>
    <name evidence="3" type="ORF">SPPG_01261</name>
</gene>
<dbReference type="SUPFAM" id="SSF48097">
    <property type="entry name" value="Regulator of G-protein signaling, RGS"/>
    <property type="match status" value="2"/>
</dbReference>
<dbReference type="PANTHER" id="PTHR10845">
    <property type="entry name" value="REGULATOR OF G PROTEIN SIGNALING"/>
    <property type="match status" value="1"/>
</dbReference>
<dbReference type="VEuPathDB" id="FungiDB:SPPG_01261"/>
<feature type="region of interest" description="Disordered" evidence="1">
    <location>
        <begin position="248"/>
        <end position="267"/>
    </location>
</feature>
<dbReference type="PANTHER" id="PTHR10845:SF192">
    <property type="entry name" value="DOUBLE HIT, ISOFORM B"/>
    <property type="match status" value="1"/>
</dbReference>
<dbReference type="InterPro" id="IPR036305">
    <property type="entry name" value="RGS_sf"/>
</dbReference>
<dbReference type="RefSeq" id="XP_016611844.1">
    <property type="nucleotide sequence ID" value="XM_016749586.1"/>
</dbReference>
<reference evidence="3 4" key="1">
    <citation type="submission" date="2009-08" db="EMBL/GenBank/DDBJ databases">
        <title>The Genome Sequence of Spizellomyces punctatus strain DAOM BR117.</title>
        <authorList>
            <consortium name="The Broad Institute Genome Sequencing Platform"/>
            <person name="Russ C."/>
            <person name="Cuomo C."/>
            <person name="Shea T."/>
            <person name="Young S.K."/>
            <person name="Zeng Q."/>
            <person name="Koehrsen M."/>
            <person name="Haas B."/>
            <person name="Borodovsky M."/>
            <person name="Guigo R."/>
            <person name="Alvarado L."/>
            <person name="Berlin A."/>
            <person name="Bochicchio J."/>
            <person name="Borenstein D."/>
            <person name="Chapman S."/>
            <person name="Chen Z."/>
            <person name="Engels R."/>
            <person name="Freedman E."/>
            <person name="Gellesch M."/>
            <person name="Goldberg J."/>
            <person name="Griggs A."/>
            <person name="Gujja S."/>
            <person name="Heiman D."/>
            <person name="Hepburn T."/>
            <person name="Howarth C."/>
            <person name="Jen D."/>
            <person name="Larson L."/>
            <person name="Lewis B."/>
            <person name="Mehta T."/>
            <person name="Park D."/>
            <person name="Pearson M."/>
            <person name="Roberts A."/>
            <person name="Saif S."/>
            <person name="Shenoy N."/>
            <person name="Sisk P."/>
            <person name="Stolte C."/>
            <person name="Sykes S."/>
            <person name="Thomson T."/>
            <person name="Walk T."/>
            <person name="White J."/>
            <person name="Yandava C."/>
            <person name="Burger G."/>
            <person name="Gray M.W."/>
            <person name="Holland P.W.H."/>
            <person name="King N."/>
            <person name="Lang F.B.F."/>
            <person name="Roger A.J."/>
            <person name="Ruiz-Trillo I."/>
            <person name="Lander E."/>
            <person name="Nusbaum C."/>
        </authorList>
    </citation>
    <scope>NUCLEOTIDE SEQUENCE [LARGE SCALE GENOMIC DNA]</scope>
    <source>
        <strain evidence="3 4">DAOM BR117</strain>
    </source>
</reference>
<dbReference type="Pfam" id="PF00615">
    <property type="entry name" value="RGS"/>
    <property type="match status" value="1"/>
</dbReference>
<evidence type="ECO:0000256" key="1">
    <source>
        <dbReference type="SAM" id="MobiDB-lite"/>
    </source>
</evidence>
<dbReference type="Proteomes" id="UP000053201">
    <property type="component" value="Unassembled WGS sequence"/>
</dbReference>
<dbReference type="PROSITE" id="PS50132">
    <property type="entry name" value="RGS"/>
    <property type="match status" value="2"/>
</dbReference>
<protein>
    <recommendedName>
        <fullName evidence="2">RGS domain-containing protein</fullName>
    </recommendedName>
</protein>
<feature type="domain" description="RGS" evidence="2">
    <location>
        <begin position="310"/>
        <end position="473"/>
    </location>
</feature>
<proteinExistence type="predicted"/>
<sequence>MFEHSIASGVRRGEFEMAANKGPSQGLLSKLLPVRRPRGLVATEKSRVSHALDGSRDSFAKVLGDAQLYTEFRQQFSSSTEGAPLLLFRDGYIRLESLLLAIAAGADIRHALPDPGEPPCIRRFLRAETESSGSSNSNDEVITVPDWLTTLLNRFYRSFVIAGGPEEIVGLSQAVRQSVADKLTLLDENRVPVSVLDAAADEVHELLYKRFYPEFLASKRGKSPVADLEEAVGRLSLDAALTRKDGGRKRVSSLSSEDSDSSAASKGRRKWLGLGKGVGNPVGNPNPNKSRASSVDGEEPELELQYTRDCFIRVLYHQELYAELVEFAKETLCLENIMFYEAYIRLELQISEALPEFAGVPKPEIGLTRCLLRFLEQNTSTVANPTTTTHMIPASIMDHVLLFYSAFIMPGAQHEVNISHAIRRGIITQLQQRDEAGVPAVVAPAGISVTVFDPAVDEILDLLYRNTFHLFLKHRERKNASKRSDSGKGDISQFIY</sequence>
<feature type="compositionally biased region" description="Low complexity" evidence="1">
    <location>
        <begin position="252"/>
        <end position="265"/>
    </location>
</feature>
<feature type="domain" description="RGS" evidence="2">
    <location>
        <begin position="58"/>
        <end position="218"/>
    </location>
</feature>
<dbReference type="AlphaFoldDB" id="A0A0L0HSC2"/>
<name>A0A0L0HSC2_SPIPD</name>
<dbReference type="InterPro" id="IPR016137">
    <property type="entry name" value="RGS"/>
</dbReference>
<dbReference type="SMART" id="SM00315">
    <property type="entry name" value="RGS"/>
    <property type="match status" value="2"/>
</dbReference>